<reference evidence="2 3" key="1">
    <citation type="submission" date="2018-06" db="EMBL/GenBank/DDBJ databases">
        <title>Chryseolinea flavus sp. nov., a member of the phylum Bacteroidetes isolated from soil.</title>
        <authorList>
            <person name="Li Y."/>
            <person name="Wang J."/>
        </authorList>
    </citation>
    <scope>NUCLEOTIDE SEQUENCE [LARGE SCALE GENOMIC DNA]</scope>
    <source>
        <strain evidence="2 3">SDU1-6</strain>
    </source>
</reference>
<organism evidence="2 3">
    <name type="scientific">Pseudochryseolinea flava</name>
    <dbReference type="NCBI Taxonomy" id="2059302"/>
    <lineage>
        <taxon>Bacteria</taxon>
        <taxon>Pseudomonadati</taxon>
        <taxon>Bacteroidota</taxon>
        <taxon>Cytophagia</taxon>
        <taxon>Cytophagales</taxon>
        <taxon>Fulvivirgaceae</taxon>
        <taxon>Pseudochryseolinea</taxon>
    </lineage>
</organism>
<dbReference type="AlphaFoldDB" id="A0A364Y1K5"/>
<dbReference type="EMBL" id="QMFY01000009">
    <property type="protein sequence ID" value="RAV99829.1"/>
    <property type="molecule type" value="Genomic_DNA"/>
</dbReference>
<feature type="compositionally biased region" description="Polar residues" evidence="1">
    <location>
        <begin position="9"/>
        <end position="28"/>
    </location>
</feature>
<name>A0A364Y1K5_9BACT</name>
<evidence type="ECO:0000313" key="3">
    <source>
        <dbReference type="Proteomes" id="UP000251889"/>
    </source>
</evidence>
<gene>
    <name evidence="2" type="ORF">DQQ10_17455</name>
</gene>
<keyword evidence="3" id="KW-1185">Reference proteome</keyword>
<dbReference type="Proteomes" id="UP000251889">
    <property type="component" value="Unassembled WGS sequence"/>
</dbReference>
<sequence>MRKTKRSTEPITPQNLPGTSSPVVNLNVESDKRLSKKVSTEDAYNDLNIKRPEDLQKEIENRKPGQDVDPNESVSQE</sequence>
<evidence type="ECO:0000256" key="1">
    <source>
        <dbReference type="SAM" id="MobiDB-lite"/>
    </source>
</evidence>
<comment type="caution">
    <text evidence="2">The sequence shown here is derived from an EMBL/GenBank/DDBJ whole genome shotgun (WGS) entry which is preliminary data.</text>
</comment>
<dbReference type="RefSeq" id="WP_112748176.1">
    <property type="nucleotide sequence ID" value="NZ_QMFY01000009.1"/>
</dbReference>
<feature type="region of interest" description="Disordered" evidence="1">
    <location>
        <begin position="1"/>
        <end position="77"/>
    </location>
</feature>
<proteinExistence type="predicted"/>
<accession>A0A364Y1K5</accession>
<evidence type="ECO:0000313" key="2">
    <source>
        <dbReference type="EMBL" id="RAV99829.1"/>
    </source>
</evidence>
<feature type="compositionally biased region" description="Basic and acidic residues" evidence="1">
    <location>
        <begin position="48"/>
        <end position="66"/>
    </location>
</feature>
<protein>
    <submittedName>
        <fullName evidence="2">Uncharacterized protein</fullName>
    </submittedName>
</protein>